<protein>
    <recommendedName>
        <fullName evidence="3">DUF5723 domain-containing protein</fullName>
    </recommendedName>
</protein>
<name>A0A2T5BXA9_9BACT</name>
<accession>A0A2T5BXA9</accession>
<comment type="caution">
    <text evidence="1">The sequence shown here is derived from an EMBL/GenBank/DDBJ whole genome shotgun (WGS) entry which is preliminary data.</text>
</comment>
<gene>
    <name evidence="1" type="ORF">C8N47_1308</name>
</gene>
<evidence type="ECO:0000313" key="1">
    <source>
        <dbReference type="EMBL" id="PTN04614.1"/>
    </source>
</evidence>
<dbReference type="AlphaFoldDB" id="A0A2T5BXA9"/>
<keyword evidence="2" id="KW-1185">Reference proteome</keyword>
<reference evidence="1 2" key="1">
    <citation type="submission" date="2018-04" db="EMBL/GenBank/DDBJ databases">
        <title>Genomic Encyclopedia of Archaeal and Bacterial Type Strains, Phase II (KMG-II): from individual species to whole genera.</title>
        <authorList>
            <person name="Goeker M."/>
        </authorList>
    </citation>
    <scope>NUCLEOTIDE SEQUENCE [LARGE SCALE GENOMIC DNA]</scope>
    <source>
        <strain evidence="1 2">DSM 28823</strain>
    </source>
</reference>
<sequence>MDYLRLSEPERFMRLKKPILTALFIFLCLFARAQQEKGQNELLQLPLSLLAANPEHPIGIFALDLPFYFPGTSTNGSQLAVSYTLANIWHPQAWFYYPQNLTAAQKSLNKDLYMTWRPTYFQTIGAQTQVKTFQSDGVLQHFRFSWIRNWKQTSSLILTMNAHLLSGGSSPLHYPVSDSFIEDFHSTFAIDDNYGRRQYPFNRASILFADENGNQYRKDKGDWFTSVFDAHYYRELFRQSSALWSAQLTAGVHLSVPFNSLHRYLIPGVSLGLRYDRLMTARSSATFAMDGALTNPTFLKTGKSVEAIDNSFRSAFKFYLGLNRTVGKQSLLQLGLLSNIQGALLKGGTNKWGQLGYDEIGVEYLQKGDQWEGEEVNQEFWLARITPAALYYFSYKAFFVVGWKHRARQFNFYLGEDFFYINNAPDFQLGFEYLIPLGKVQ</sequence>
<proteinExistence type="predicted"/>
<dbReference type="Proteomes" id="UP000243525">
    <property type="component" value="Unassembled WGS sequence"/>
</dbReference>
<organism evidence="1 2">
    <name type="scientific">Mangrovibacterium marinum</name>
    <dbReference type="NCBI Taxonomy" id="1639118"/>
    <lineage>
        <taxon>Bacteria</taxon>
        <taxon>Pseudomonadati</taxon>
        <taxon>Bacteroidota</taxon>
        <taxon>Bacteroidia</taxon>
        <taxon>Marinilabiliales</taxon>
        <taxon>Prolixibacteraceae</taxon>
        <taxon>Mangrovibacterium</taxon>
    </lineage>
</organism>
<dbReference type="EMBL" id="QAAD01000030">
    <property type="protein sequence ID" value="PTN04614.1"/>
    <property type="molecule type" value="Genomic_DNA"/>
</dbReference>
<evidence type="ECO:0000313" key="2">
    <source>
        <dbReference type="Proteomes" id="UP000243525"/>
    </source>
</evidence>
<evidence type="ECO:0008006" key="3">
    <source>
        <dbReference type="Google" id="ProtNLM"/>
    </source>
</evidence>